<evidence type="ECO:0000313" key="2">
    <source>
        <dbReference type="EMBL" id="NML93101.1"/>
    </source>
</evidence>
<dbReference type="Proteomes" id="UP000583556">
    <property type="component" value="Unassembled WGS sequence"/>
</dbReference>
<dbReference type="PANTHER" id="PTHR33990:SF2">
    <property type="entry name" value="PHNB-LIKE DOMAIN-CONTAINING PROTEIN"/>
    <property type="match status" value="1"/>
</dbReference>
<dbReference type="PIRSF" id="PIRSF021700">
    <property type="entry name" value="3_dmu_93_MTrfase"/>
    <property type="match status" value="1"/>
</dbReference>
<evidence type="ECO:0000313" key="3">
    <source>
        <dbReference type="Proteomes" id="UP000583556"/>
    </source>
</evidence>
<sequence length="160" mass="17202">MSAAPVTLCLWYESDALDAATFYAQTFPDSAVIAVHGAPSDYPDGREGSVLTVDFTVLGLPCMGLNGGPAFKHSEAFSFQVATDTQEETDRYWNAIVGNGGQESACGWCKDKWGLSWQITPRALTDGMADPDPAVRKRVFEAMMTMGKIDIAAIEAARKG</sequence>
<accession>A0A7Y0BMA3</accession>
<reference evidence="2 3" key="1">
    <citation type="submission" date="2020-04" db="EMBL/GenBank/DDBJ databases">
        <title>Novosphingobium sp. TW-4 isolated from soil.</title>
        <authorList>
            <person name="Dahal R.H."/>
            <person name="Chaudhary D.K."/>
        </authorList>
    </citation>
    <scope>NUCLEOTIDE SEQUENCE [LARGE SCALE GENOMIC DNA]</scope>
    <source>
        <strain evidence="2 3">TW-4</strain>
    </source>
</reference>
<dbReference type="AlphaFoldDB" id="A0A7Y0BMA3"/>
<dbReference type="RefSeq" id="WP_169492363.1">
    <property type="nucleotide sequence ID" value="NZ_JABBGM010000002.1"/>
</dbReference>
<dbReference type="EMBL" id="JABBGM010000002">
    <property type="protein sequence ID" value="NML93101.1"/>
    <property type="molecule type" value="Genomic_DNA"/>
</dbReference>
<dbReference type="InterPro" id="IPR028973">
    <property type="entry name" value="PhnB-like"/>
</dbReference>
<dbReference type="InterPro" id="IPR029068">
    <property type="entry name" value="Glyas_Bleomycin-R_OHBP_Dase"/>
</dbReference>
<name>A0A7Y0BMA3_9SPHN</name>
<dbReference type="CDD" id="cd06588">
    <property type="entry name" value="PhnB_like"/>
    <property type="match status" value="1"/>
</dbReference>
<protein>
    <submittedName>
        <fullName evidence="2">VOC family protein</fullName>
    </submittedName>
</protein>
<organism evidence="2 3">
    <name type="scientific">Novosphingobium olei</name>
    <dbReference type="NCBI Taxonomy" id="2728851"/>
    <lineage>
        <taxon>Bacteria</taxon>
        <taxon>Pseudomonadati</taxon>
        <taxon>Pseudomonadota</taxon>
        <taxon>Alphaproteobacteria</taxon>
        <taxon>Sphingomonadales</taxon>
        <taxon>Sphingomonadaceae</taxon>
        <taxon>Novosphingobium</taxon>
    </lineage>
</organism>
<feature type="domain" description="PhnB-like" evidence="1">
    <location>
        <begin position="6"/>
        <end position="120"/>
    </location>
</feature>
<dbReference type="Gene3D" id="3.10.180.10">
    <property type="entry name" value="2,3-Dihydroxybiphenyl 1,2-Dioxygenase, domain 1"/>
    <property type="match status" value="1"/>
</dbReference>
<dbReference type="Pfam" id="PF06983">
    <property type="entry name" value="3-dmu-9_3-mt"/>
    <property type="match status" value="1"/>
</dbReference>
<dbReference type="InterPro" id="IPR009725">
    <property type="entry name" value="3_dmu_93_MTrfase"/>
</dbReference>
<dbReference type="SUPFAM" id="SSF54593">
    <property type="entry name" value="Glyoxalase/Bleomycin resistance protein/Dihydroxybiphenyl dioxygenase"/>
    <property type="match status" value="1"/>
</dbReference>
<gene>
    <name evidence="2" type="ORF">HHL27_05395</name>
</gene>
<dbReference type="PANTHER" id="PTHR33990">
    <property type="entry name" value="PROTEIN YJDN-RELATED"/>
    <property type="match status" value="1"/>
</dbReference>
<comment type="caution">
    <text evidence="2">The sequence shown here is derived from an EMBL/GenBank/DDBJ whole genome shotgun (WGS) entry which is preliminary data.</text>
</comment>
<proteinExistence type="predicted"/>
<evidence type="ECO:0000259" key="1">
    <source>
        <dbReference type="Pfam" id="PF06983"/>
    </source>
</evidence>
<keyword evidence="3" id="KW-1185">Reference proteome</keyword>